<dbReference type="Proteomes" id="UP000061018">
    <property type="component" value="Chromosome"/>
</dbReference>
<protein>
    <submittedName>
        <fullName evidence="2">Uncharacterized protein</fullName>
    </submittedName>
</protein>
<dbReference type="EMBL" id="CP012382">
    <property type="protein sequence ID" value="AKZ58494.1"/>
    <property type="molecule type" value="Genomic_DNA"/>
</dbReference>
<dbReference type="AlphaFoldDB" id="A0A0K2AZQ1"/>
<name>A0A0K2AZQ1_STRA7</name>
<reference evidence="3" key="1">
    <citation type="journal article" date="2015" name="J. Biotechnol.">
        <title>Complete genome sequence of Streptomyces ambofaciens ATCC 23877, the spiramycin producer.</title>
        <authorList>
            <person name="Thibessard A."/>
            <person name="Haas D."/>
            <person name="Gerbaud C."/>
            <person name="Aigle B."/>
            <person name="Lautru S."/>
            <person name="Pernodet J.L."/>
            <person name="Leblond P."/>
        </authorList>
    </citation>
    <scope>NUCLEOTIDE SEQUENCE [LARGE SCALE GENOMIC DNA]</scope>
    <source>
        <strain evidence="3">ATCC 23877 / 3486 / DSM 40053 / JCM 4204 / NBRC 12836 / NRRL B-2516</strain>
    </source>
</reference>
<sequence>MGLGHLPTPADDPPCRRGGLTARRVSDSVNLERGASICIEAPRSSTFTSPLGRAPEHFVVRSRPRRVEIPTQNF</sequence>
<dbReference type="KEGG" id="samb:SAM23877_5449"/>
<evidence type="ECO:0000313" key="2">
    <source>
        <dbReference type="EMBL" id="AKZ58494.1"/>
    </source>
</evidence>
<evidence type="ECO:0000313" key="3">
    <source>
        <dbReference type="Proteomes" id="UP000061018"/>
    </source>
</evidence>
<evidence type="ECO:0000256" key="1">
    <source>
        <dbReference type="SAM" id="MobiDB-lite"/>
    </source>
</evidence>
<proteinExistence type="predicted"/>
<organism evidence="2 3">
    <name type="scientific">Streptomyces ambofaciens (strain ATCC 23877 / 3486 / DSM 40053 / JCM 4204 / NBRC 12836 / NRRL B-2516)</name>
    <dbReference type="NCBI Taxonomy" id="278992"/>
    <lineage>
        <taxon>Bacteria</taxon>
        <taxon>Bacillati</taxon>
        <taxon>Actinomycetota</taxon>
        <taxon>Actinomycetes</taxon>
        <taxon>Kitasatosporales</taxon>
        <taxon>Streptomycetaceae</taxon>
        <taxon>Streptomyces</taxon>
    </lineage>
</organism>
<feature type="region of interest" description="Disordered" evidence="1">
    <location>
        <begin position="1"/>
        <end position="21"/>
    </location>
</feature>
<accession>A0A0K2AZQ1</accession>
<gene>
    <name evidence="2" type="ORF">SAM23877_5449</name>
</gene>